<organism evidence="1 2">
    <name type="scientific">Dendrobium catenatum</name>
    <dbReference type="NCBI Taxonomy" id="906689"/>
    <lineage>
        <taxon>Eukaryota</taxon>
        <taxon>Viridiplantae</taxon>
        <taxon>Streptophyta</taxon>
        <taxon>Embryophyta</taxon>
        <taxon>Tracheophyta</taxon>
        <taxon>Spermatophyta</taxon>
        <taxon>Magnoliopsida</taxon>
        <taxon>Liliopsida</taxon>
        <taxon>Asparagales</taxon>
        <taxon>Orchidaceae</taxon>
        <taxon>Epidendroideae</taxon>
        <taxon>Malaxideae</taxon>
        <taxon>Dendrobiinae</taxon>
        <taxon>Dendrobium</taxon>
    </lineage>
</organism>
<gene>
    <name evidence="1" type="ORF">MA16_Dca016627</name>
</gene>
<keyword evidence="2" id="KW-1185">Reference proteome</keyword>
<dbReference type="AlphaFoldDB" id="A0A2I0WB50"/>
<reference evidence="1 2" key="1">
    <citation type="journal article" date="2016" name="Sci. Rep.">
        <title>The Dendrobium catenatum Lindl. genome sequence provides insights into polysaccharide synthase, floral development and adaptive evolution.</title>
        <authorList>
            <person name="Zhang G.Q."/>
            <person name="Xu Q."/>
            <person name="Bian C."/>
            <person name="Tsai W.C."/>
            <person name="Yeh C.M."/>
            <person name="Liu K.W."/>
            <person name="Yoshida K."/>
            <person name="Zhang L.S."/>
            <person name="Chang S.B."/>
            <person name="Chen F."/>
            <person name="Shi Y."/>
            <person name="Su Y.Y."/>
            <person name="Zhang Y.Q."/>
            <person name="Chen L.J."/>
            <person name="Yin Y."/>
            <person name="Lin M."/>
            <person name="Huang H."/>
            <person name="Deng H."/>
            <person name="Wang Z.W."/>
            <person name="Zhu S.L."/>
            <person name="Zhao X."/>
            <person name="Deng C."/>
            <person name="Niu S.C."/>
            <person name="Huang J."/>
            <person name="Wang M."/>
            <person name="Liu G.H."/>
            <person name="Yang H.J."/>
            <person name="Xiao X.J."/>
            <person name="Hsiao Y.Y."/>
            <person name="Wu W.L."/>
            <person name="Chen Y.Y."/>
            <person name="Mitsuda N."/>
            <person name="Ohme-Takagi M."/>
            <person name="Luo Y.B."/>
            <person name="Van de Peer Y."/>
            <person name="Liu Z.J."/>
        </authorList>
    </citation>
    <scope>NUCLEOTIDE SEQUENCE [LARGE SCALE GENOMIC DNA]</scope>
    <source>
        <tissue evidence="1">The whole plant</tissue>
    </source>
</reference>
<sequence length="116" mass="13018">MKWSNVKAATVLLRDSSFSKLDQMKNKEDQEKVACHRLGNQDATIPSDQACDSLTHFHSLIRLQHLQENLQTDTPSALFLSLPPSFLIAESNTAAAIALFTQNLNFTTHLHLFLLL</sequence>
<accession>A0A2I0WB50</accession>
<dbReference type="Proteomes" id="UP000233837">
    <property type="component" value="Unassembled WGS sequence"/>
</dbReference>
<protein>
    <submittedName>
        <fullName evidence="1">Uncharacterized protein</fullName>
    </submittedName>
</protein>
<proteinExistence type="predicted"/>
<evidence type="ECO:0000313" key="2">
    <source>
        <dbReference type="Proteomes" id="UP000233837"/>
    </source>
</evidence>
<evidence type="ECO:0000313" key="1">
    <source>
        <dbReference type="EMBL" id="PKU72882.1"/>
    </source>
</evidence>
<name>A0A2I0WB50_9ASPA</name>
<reference evidence="1 2" key="2">
    <citation type="journal article" date="2017" name="Nature">
        <title>The Apostasia genome and the evolution of orchids.</title>
        <authorList>
            <person name="Zhang G.Q."/>
            <person name="Liu K.W."/>
            <person name="Li Z."/>
            <person name="Lohaus R."/>
            <person name="Hsiao Y.Y."/>
            <person name="Niu S.C."/>
            <person name="Wang J.Y."/>
            <person name="Lin Y.C."/>
            <person name="Xu Q."/>
            <person name="Chen L.J."/>
            <person name="Yoshida K."/>
            <person name="Fujiwara S."/>
            <person name="Wang Z.W."/>
            <person name="Zhang Y.Q."/>
            <person name="Mitsuda N."/>
            <person name="Wang M."/>
            <person name="Liu G.H."/>
            <person name="Pecoraro L."/>
            <person name="Huang H.X."/>
            <person name="Xiao X.J."/>
            <person name="Lin M."/>
            <person name="Wu X.Y."/>
            <person name="Wu W.L."/>
            <person name="Chen Y.Y."/>
            <person name="Chang S.B."/>
            <person name="Sakamoto S."/>
            <person name="Ohme-Takagi M."/>
            <person name="Yagi M."/>
            <person name="Zeng S.J."/>
            <person name="Shen C.Y."/>
            <person name="Yeh C.M."/>
            <person name="Luo Y.B."/>
            <person name="Tsai W.C."/>
            <person name="Van de Peer Y."/>
            <person name="Liu Z.J."/>
        </authorList>
    </citation>
    <scope>NUCLEOTIDE SEQUENCE [LARGE SCALE GENOMIC DNA]</scope>
    <source>
        <tissue evidence="1">The whole plant</tissue>
    </source>
</reference>
<dbReference type="EMBL" id="KZ502797">
    <property type="protein sequence ID" value="PKU72882.1"/>
    <property type="molecule type" value="Genomic_DNA"/>
</dbReference>